<sequence>MELYKREYELRMRDTVKIINETRENRYSLHDTYMRFHTVARGMKQRQKGIPSFTVMAGVVARVYLHTSPSPREDRAQRDDTDMGFLLA</sequence>
<feature type="region of interest" description="Disordered" evidence="1">
    <location>
        <begin position="68"/>
        <end position="88"/>
    </location>
</feature>
<dbReference type="AlphaFoldDB" id="A0A4V3SBQ9"/>
<comment type="caution">
    <text evidence="2">The sequence shown here is derived from an EMBL/GenBank/DDBJ whole genome shotgun (WGS) entry which is preliminary data.</text>
</comment>
<organism evidence="2 3">
    <name type="scientific">Temnothorax longispinosus</name>
    <dbReference type="NCBI Taxonomy" id="300112"/>
    <lineage>
        <taxon>Eukaryota</taxon>
        <taxon>Metazoa</taxon>
        <taxon>Ecdysozoa</taxon>
        <taxon>Arthropoda</taxon>
        <taxon>Hexapoda</taxon>
        <taxon>Insecta</taxon>
        <taxon>Pterygota</taxon>
        <taxon>Neoptera</taxon>
        <taxon>Endopterygota</taxon>
        <taxon>Hymenoptera</taxon>
        <taxon>Apocrita</taxon>
        <taxon>Aculeata</taxon>
        <taxon>Formicoidea</taxon>
        <taxon>Formicidae</taxon>
        <taxon>Myrmicinae</taxon>
        <taxon>Temnothorax</taxon>
    </lineage>
</organism>
<accession>A0A4V3SBQ9</accession>
<feature type="compositionally biased region" description="Basic and acidic residues" evidence="1">
    <location>
        <begin position="71"/>
        <end position="81"/>
    </location>
</feature>
<evidence type="ECO:0000256" key="1">
    <source>
        <dbReference type="SAM" id="MobiDB-lite"/>
    </source>
</evidence>
<keyword evidence="3" id="KW-1185">Reference proteome</keyword>
<evidence type="ECO:0000313" key="2">
    <source>
        <dbReference type="EMBL" id="TGZ53854.1"/>
    </source>
</evidence>
<dbReference type="EMBL" id="QBLH01000889">
    <property type="protein sequence ID" value="TGZ53854.1"/>
    <property type="molecule type" value="Genomic_DNA"/>
</dbReference>
<evidence type="ECO:0000313" key="3">
    <source>
        <dbReference type="Proteomes" id="UP000310200"/>
    </source>
</evidence>
<gene>
    <name evidence="2" type="ORF">DBV15_01818</name>
</gene>
<protein>
    <submittedName>
        <fullName evidence="2">Uncharacterized protein</fullName>
    </submittedName>
</protein>
<name>A0A4V3SBQ9_9HYME</name>
<proteinExistence type="predicted"/>
<dbReference type="Proteomes" id="UP000310200">
    <property type="component" value="Unassembled WGS sequence"/>
</dbReference>
<reference evidence="2 3" key="1">
    <citation type="journal article" date="2019" name="Philos. Trans. R. Soc. Lond., B, Biol. Sci.">
        <title>Ant behaviour and brain gene expression of defending hosts depend on the ecological success of the intruding social parasite.</title>
        <authorList>
            <person name="Kaur R."/>
            <person name="Stoldt M."/>
            <person name="Jongepier E."/>
            <person name="Feldmeyer B."/>
            <person name="Menzel F."/>
            <person name="Bornberg-Bauer E."/>
            <person name="Foitzik S."/>
        </authorList>
    </citation>
    <scope>NUCLEOTIDE SEQUENCE [LARGE SCALE GENOMIC DNA]</scope>
    <source>
        <tissue evidence="2">Whole body</tissue>
    </source>
</reference>